<dbReference type="CDD" id="cd00041">
    <property type="entry name" value="CUB"/>
    <property type="match status" value="2"/>
</dbReference>
<dbReference type="FunFam" id="2.60.120.290:FF:000058">
    <property type="entry name" value="CUB domaincontaining protein"/>
    <property type="match status" value="1"/>
</dbReference>
<organism evidence="4 5">
    <name type="scientific">Cherax quadricarinatus</name>
    <name type="common">Australian red claw crayfish</name>
    <dbReference type="NCBI Taxonomy" id="27406"/>
    <lineage>
        <taxon>Eukaryota</taxon>
        <taxon>Metazoa</taxon>
        <taxon>Ecdysozoa</taxon>
        <taxon>Arthropoda</taxon>
        <taxon>Crustacea</taxon>
        <taxon>Multicrustacea</taxon>
        <taxon>Malacostraca</taxon>
        <taxon>Eumalacostraca</taxon>
        <taxon>Eucarida</taxon>
        <taxon>Decapoda</taxon>
        <taxon>Pleocyemata</taxon>
        <taxon>Astacidea</taxon>
        <taxon>Parastacoidea</taxon>
        <taxon>Parastacidae</taxon>
        <taxon>Cherax</taxon>
    </lineage>
</organism>
<dbReference type="InterPro" id="IPR000859">
    <property type="entry name" value="CUB_dom"/>
</dbReference>
<dbReference type="InterPro" id="IPR053207">
    <property type="entry name" value="Non-NMDA_GluR_Accessory"/>
</dbReference>
<evidence type="ECO:0000256" key="2">
    <source>
        <dbReference type="PROSITE-ProRule" id="PRU00059"/>
    </source>
</evidence>
<sequence length="296" mass="32669">IASPGYPDTYPPSTTCTYTFRGSQYQRVQLIFTSFSLRNAPPHLKPHESCQHTDAVAVYNLLCNTTMDLQEVDTFCGLSVPLPVMSSTSGLQLVLTSRTPLDVVTPSPTHSGFTAKFKFITNLGIEGGQQPIPGICKFVYNSSYTSNGTLYSPNPGGYYPQDTTCTYLFYGRPGEAVRLIFKYFDVEGVMPCNEATESDSLEFSNFPSADRKIPSFCGSVAPTVIQSDGAFFRLVFKSNSKFSGTGFTADYQFLDMSYQPYTIKKVIMSAETSSRLMSAWTLVINMLLLVCLQYLG</sequence>
<dbReference type="SUPFAM" id="SSF49854">
    <property type="entry name" value="Spermadhesin, CUB domain"/>
    <property type="match status" value="2"/>
</dbReference>
<comment type="caution">
    <text evidence="4">The sequence shown here is derived from an EMBL/GenBank/DDBJ whole genome shotgun (WGS) entry which is preliminary data.</text>
</comment>
<dbReference type="InterPro" id="IPR035914">
    <property type="entry name" value="Sperma_CUB_dom_sf"/>
</dbReference>
<feature type="non-terminal residue" evidence="4">
    <location>
        <position position="1"/>
    </location>
</feature>
<gene>
    <name evidence="4" type="ORF">OTU49_004412</name>
</gene>
<evidence type="ECO:0000259" key="3">
    <source>
        <dbReference type="PROSITE" id="PS01180"/>
    </source>
</evidence>
<protein>
    <recommendedName>
        <fullName evidence="3">CUB domain-containing protein</fullName>
    </recommendedName>
</protein>
<dbReference type="PROSITE" id="PS01180">
    <property type="entry name" value="CUB"/>
    <property type="match status" value="2"/>
</dbReference>
<name>A0AAW0XAA9_CHEQU</name>
<dbReference type="SMART" id="SM00042">
    <property type="entry name" value="CUB"/>
    <property type="match status" value="2"/>
</dbReference>
<dbReference type="AlphaFoldDB" id="A0AAW0XAA9"/>
<keyword evidence="5" id="KW-1185">Reference proteome</keyword>
<dbReference type="GO" id="GO:0005886">
    <property type="term" value="C:plasma membrane"/>
    <property type="evidence" value="ECO:0007669"/>
    <property type="project" value="TreeGrafter"/>
</dbReference>
<comment type="caution">
    <text evidence="2">Lacks conserved residue(s) required for the propagation of feature annotation.</text>
</comment>
<proteinExistence type="predicted"/>
<evidence type="ECO:0000313" key="4">
    <source>
        <dbReference type="EMBL" id="KAK8737259.1"/>
    </source>
</evidence>
<dbReference type="PANTHER" id="PTHR47537:SF2">
    <property type="entry name" value="CUBILIN"/>
    <property type="match status" value="1"/>
</dbReference>
<reference evidence="4 5" key="1">
    <citation type="journal article" date="2024" name="BMC Genomics">
        <title>Genome assembly of redclaw crayfish (Cherax quadricarinatus) provides insights into its immune adaptation and hypoxia tolerance.</title>
        <authorList>
            <person name="Liu Z."/>
            <person name="Zheng J."/>
            <person name="Li H."/>
            <person name="Fang K."/>
            <person name="Wang S."/>
            <person name="He J."/>
            <person name="Zhou D."/>
            <person name="Weng S."/>
            <person name="Chi M."/>
            <person name="Gu Z."/>
            <person name="He J."/>
            <person name="Li F."/>
            <person name="Wang M."/>
        </authorList>
    </citation>
    <scope>NUCLEOTIDE SEQUENCE [LARGE SCALE GENOMIC DNA]</scope>
    <source>
        <strain evidence="4">ZL_2023a</strain>
    </source>
</reference>
<dbReference type="Pfam" id="PF00431">
    <property type="entry name" value="CUB"/>
    <property type="match status" value="2"/>
</dbReference>
<dbReference type="Gene3D" id="2.60.120.290">
    <property type="entry name" value="Spermadhesin, CUB domain"/>
    <property type="match status" value="2"/>
</dbReference>
<dbReference type="PANTHER" id="PTHR47537">
    <property type="entry name" value="CUBILIN"/>
    <property type="match status" value="1"/>
</dbReference>
<keyword evidence="1" id="KW-1015">Disulfide bond</keyword>
<evidence type="ECO:0000313" key="5">
    <source>
        <dbReference type="Proteomes" id="UP001445076"/>
    </source>
</evidence>
<accession>A0AAW0XAA9</accession>
<feature type="domain" description="CUB" evidence="3">
    <location>
        <begin position="1"/>
        <end position="120"/>
    </location>
</feature>
<feature type="domain" description="CUB" evidence="3">
    <location>
        <begin position="136"/>
        <end position="254"/>
    </location>
</feature>
<dbReference type="Proteomes" id="UP001445076">
    <property type="component" value="Unassembled WGS sequence"/>
</dbReference>
<evidence type="ECO:0000256" key="1">
    <source>
        <dbReference type="ARBA" id="ARBA00023157"/>
    </source>
</evidence>
<dbReference type="EMBL" id="JARKIK010000042">
    <property type="protein sequence ID" value="KAK8737259.1"/>
    <property type="molecule type" value="Genomic_DNA"/>
</dbReference>